<name>A0A9P7DSZ5_9AGAM</name>
<comment type="subcellular location">
    <subcellularLocation>
        <location evidence="1">Nucleus</location>
    </subcellularLocation>
</comment>
<keyword evidence="7" id="KW-1185">Reference proteome</keyword>
<evidence type="ECO:0000256" key="3">
    <source>
        <dbReference type="ARBA" id="ARBA00022771"/>
    </source>
</evidence>
<dbReference type="EMBL" id="JABBWE010000006">
    <property type="protein sequence ID" value="KAG1802191.1"/>
    <property type="molecule type" value="Genomic_DNA"/>
</dbReference>
<keyword evidence="4" id="KW-0862">Zinc</keyword>
<keyword evidence="3" id="KW-0863">Zinc-finger</keyword>
<dbReference type="PANTHER" id="PTHR46481:SF10">
    <property type="entry name" value="ZINC FINGER BED DOMAIN-CONTAINING PROTEIN 39"/>
    <property type="match status" value="1"/>
</dbReference>
<accession>A0A9P7DSZ5</accession>
<keyword evidence="2" id="KW-0479">Metal-binding</keyword>
<evidence type="ECO:0000313" key="7">
    <source>
        <dbReference type="Proteomes" id="UP000719766"/>
    </source>
</evidence>
<feature type="non-terminal residue" evidence="6">
    <location>
        <position position="1"/>
    </location>
</feature>
<evidence type="ECO:0000313" key="6">
    <source>
        <dbReference type="EMBL" id="KAG1802191.1"/>
    </source>
</evidence>
<dbReference type="InterPro" id="IPR052035">
    <property type="entry name" value="ZnF_BED_domain_contain"/>
</dbReference>
<dbReference type="InterPro" id="IPR012337">
    <property type="entry name" value="RNaseH-like_sf"/>
</dbReference>
<keyword evidence="5" id="KW-0539">Nucleus</keyword>
<dbReference type="SUPFAM" id="SSF53098">
    <property type="entry name" value="Ribonuclease H-like"/>
    <property type="match status" value="1"/>
</dbReference>
<dbReference type="Proteomes" id="UP000719766">
    <property type="component" value="Unassembled WGS sequence"/>
</dbReference>
<evidence type="ECO:0000256" key="5">
    <source>
        <dbReference type="ARBA" id="ARBA00023242"/>
    </source>
</evidence>
<sequence length="51" mass="5874">SYLAVTAHWMSEHWWLQSELLSFSEIDGSHSGENLGVELYDVLKQYGICDK</sequence>
<dbReference type="RefSeq" id="XP_041165383.1">
    <property type="nucleotide sequence ID" value="XM_041296659.1"/>
</dbReference>
<evidence type="ECO:0000256" key="2">
    <source>
        <dbReference type="ARBA" id="ARBA00022723"/>
    </source>
</evidence>
<reference evidence="6" key="1">
    <citation type="journal article" date="2020" name="New Phytol.">
        <title>Comparative genomics reveals dynamic genome evolution in host specialist ectomycorrhizal fungi.</title>
        <authorList>
            <person name="Lofgren L.A."/>
            <person name="Nguyen N.H."/>
            <person name="Vilgalys R."/>
            <person name="Ruytinx J."/>
            <person name="Liao H.L."/>
            <person name="Branco S."/>
            <person name="Kuo A."/>
            <person name="LaButti K."/>
            <person name="Lipzen A."/>
            <person name="Andreopoulos W."/>
            <person name="Pangilinan J."/>
            <person name="Riley R."/>
            <person name="Hundley H."/>
            <person name="Na H."/>
            <person name="Barry K."/>
            <person name="Grigoriev I.V."/>
            <person name="Stajich J.E."/>
            <person name="Kennedy P.G."/>
        </authorList>
    </citation>
    <scope>NUCLEOTIDE SEQUENCE</scope>
    <source>
        <strain evidence="6">S12</strain>
    </source>
</reference>
<dbReference type="OrthoDB" id="2681567at2759"/>
<dbReference type="AlphaFoldDB" id="A0A9P7DSZ5"/>
<gene>
    <name evidence="6" type="ORF">HD556DRAFT_1215026</name>
</gene>
<organism evidence="6 7">
    <name type="scientific">Suillus plorans</name>
    <dbReference type="NCBI Taxonomy" id="116603"/>
    <lineage>
        <taxon>Eukaryota</taxon>
        <taxon>Fungi</taxon>
        <taxon>Dikarya</taxon>
        <taxon>Basidiomycota</taxon>
        <taxon>Agaricomycotina</taxon>
        <taxon>Agaricomycetes</taxon>
        <taxon>Agaricomycetidae</taxon>
        <taxon>Boletales</taxon>
        <taxon>Suillineae</taxon>
        <taxon>Suillaceae</taxon>
        <taxon>Suillus</taxon>
    </lineage>
</organism>
<proteinExistence type="predicted"/>
<evidence type="ECO:0000256" key="1">
    <source>
        <dbReference type="ARBA" id="ARBA00004123"/>
    </source>
</evidence>
<evidence type="ECO:0000256" key="4">
    <source>
        <dbReference type="ARBA" id="ARBA00022833"/>
    </source>
</evidence>
<feature type="non-terminal residue" evidence="6">
    <location>
        <position position="51"/>
    </location>
</feature>
<dbReference type="GO" id="GO:0005634">
    <property type="term" value="C:nucleus"/>
    <property type="evidence" value="ECO:0007669"/>
    <property type="project" value="UniProtKB-SubCell"/>
</dbReference>
<dbReference type="GO" id="GO:0008270">
    <property type="term" value="F:zinc ion binding"/>
    <property type="evidence" value="ECO:0007669"/>
    <property type="project" value="UniProtKB-KW"/>
</dbReference>
<dbReference type="PANTHER" id="PTHR46481">
    <property type="entry name" value="ZINC FINGER BED DOMAIN-CONTAINING PROTEIN 4"/>
    <property type="match status" value="1"/>
</dbReference>
<dbReference type="GeneID" id="64590423"/>
<protein>
    <submittedName>
        <fullName evidence="6">Uncharacterized protein</fullName>
    </submittedName>
</protein>
<comment type="caution">
    <text evidence="6">The sequence shown here is derived from an EMBL/GenBank/DDBJ whole genome shotgun (WGS) entry which is preliminary data.</text>
</comment>